<dbReference type="OrthoDB" id="73465at2759"/>
<comment type="similarity">
    <text evidence="2">Belongs to the CCC1 family.</text>
</comment>
<gene>
    <name evidence="7" type="ORF">C1645_689438</name>
</gene>
<comment type="subcellular location">
    <subcellularLocation>
        <location evidence="1">Endomembrane system</location>
        <topology evidence="1">Multi-pass membrane protein</topology>
    </subcellularLocation>
</comment>
<dbReference type="AlphaFoldDB" id="A0A397T9P2"/>
<dbReference type="PANTHER" id="PTHR31851">
    <property type="entry name" value="FE(2+)/MN(2+) TRANSPORTER PCL1"/>
    <property type="match status" value="1"/>
</dbReference>
<evidence type="ECO:0000256" key="6">
    <source>
        <dbReference type="SAM" id="Phobius"/>
    </source>
</evidence>
<dbReference type="STRING" id="658196.A0A397T9P2"/>
<comment type="caution">
    <text evidence="7">The sequence shown here is derived from an EMBL/GenBank/DDBJ whole genome shotgun (WGS) entry which is preliminary data.</text>
</comment>
<evidence type="ECO:0000313" key="7">
    <source>
        <dbReference type="EMBL" id="RIA94980.1"/>
    </source>
</evidence>
<dbReference type="Pfam" id="PF01988">
    <property type="entry name" value="VIT1"/>
    <property type="match status" value="1"/>
</dbReference>
<keyword evidence="3 6" id="KW-0812">Transmembrane</keyword>
<dbReference type="GO" id="GO:0030026">
    <property type="term" value="P:intracellular manganese ion homeostasis"/>
    <property type="evidence" value="ECO:0007669"/>
    <property type="project" value="InterPro"/>
</dbReference>
<dbReference type="GO" id="GO:0012505">
    <property type="term" value="C:endomembrane system"/>
    <property type="evidence" value="ECO:0007669"/>
    <property type="project" value="UniProtKB-SubCell"/>
</dbReference>
<feature type="transmembrane region" description="Helical" evidence="6">
    <location>
        <begin position="198"/>
        <end position="223"/>
    </location>
</feature>
<proteinExistence type="inferred from homology"/>
<feature type="transmembrane region" description="Helical" evidence="6">
    <location>
        <begin position="144"/>
        <end position="164"/>
    </location>
</feature>
<sequence length="233" mass="26225">ERRFHYSEIIRDVTIGLADGLTVPFALAAGLSSLGNRHLVILGCLVEMIASTITKSIGGWATSKAAEHHYWEERNKEILEIKNNLDSEIQEMIDIMQPYEIDAQALAPVIEKLVNNPDKFADFMMKFESNLEKPNPTRSLQRSLTIGTAYFVSGLIPLIPYFFIKNCMFDLYISSGITLTCLILLGYIKGLYTYPDKAIWGATQSFFIGLISAAVAYGFVFLIRQHVDLFEII</sequence>
<keyword evidence="8" id="KW-1185">Reference proteome</keyword>
<name>A0A397T9P2_9GLOM</name>
<evidence type="ECO:0000256" key="3">
    <source>
        <dbReference type="ARBA" id="ARBA00022692"/>
    </source>
</evidence>
<keyword evidence="5 6" id="KW-0472">Membrane</keyword>
<evidence type="ECO:0000313" key="8">
    <source>
        <dbReference type="Proteomes" id="UP000265703"/>
    </source>
</evidence>
<evidence type="ECO:0000256" key="4">
    <source>
        <dbReference type="ARBA" id="ARBA00022989"/>
    </source>
</evidence>
<dbReference type="Proteomes" id="UP000265703">
    <property type="component" value="Unassembled WGS sequence"/>
</dbReference>
<evidence type="ECO:0000256" key="1">
    <source>
        <dbReference type="ARBA" id="ARBA00004127"/>
    </source>
</evidence>
<evidence type="ECO:0000256" key="5">
    <source>
        <dbReference type="ARBA" id="ARBA00023136"/>
    </source>
</evidence>
<dbReference type="GO" id="GO:0005384">
    <property type="term" value="F:manganese ion transmembrane transporter activity"/>
    <property type="evidence" value="ECO:0007669"/>
    <property type="project" value="InterPro"/>
</dbReference>
<keyword evidence="4 6" id="KW-1133">Transmembrane helix</keyword>
<dbReference type="InterPro" id="IPR008217">
    <property type="entry name" value="Ccc1_fam"/>
</dbReference>
<reference evidence="7 8" key="1">
    <citation type="submission" date="2018-06" db="EMBL/GenBank/DDBJ databases">
        <title>Comparative genomics reveals the genomic features of Rhizophagus irregularis, R. cerebriforme, R. diaphanum and Gigaspora rosea, and their symbiotic lifestyle signature.</title>
        <authorList>
            <person name="Morin E."/>
            <person name="San Clemente H."/>
            <person name="Chen E.C.H."/>
            <person name="De La Providencia I."/>
            <person name="Hainaut M."/>
            <person name="Kuo A."/>
            <person name="Kohler A."/>
            <person name="Murat C."/>
            <person name="Tang N."/>
            <person name="Roy S."/>
            <person name="Loubradou J."/>
            <person name="Henrissat B."/>
            <person name="Grigoriev I.V."/>
            <person name="Corradi N."/>
            <person name="Roux C."/>
            <person name="Martin F.M."/>
        </authorList>
    </citation>
    <scope>NUCLEOTIDE SEQUENCE [LARGE SCALE GENOMIC DNA]</scope>
    <source>
        <strain evidence="7 8">DAOM 227022</strain>
    </source>
</reference>
<evidence type="ECO:0000256" key="2">
    <source>
        <dbReference type="ARBA" id="ARBA00007049"/>
    </source>
</evidence>
<feature type="non-terminal residue" evidence="7">
    <location>
        <position position="1"/>
    </location>
</feature>
<accession>A0A397T9P2</accession>
<organism evidence="7 8">
    <name type="scientific">Glomus cerebriforme</name>
    <dbReference type="NCBI Taxonomy" id="658196"/>
    <lineage>
        <taxon>Eukaryota</taxon>
        <taxon>Fungi</taxon>
        <taxon>Fungi incertae sedis</taxon>
        <taxon>Mucoromycota</taxon>
        <taxon>Glomeromycotina</taxon>
        <taxon>Glomeromycetes</taxon>
        <taxon>Glomerales</taxon>
        <taxon>Glomeraceae</taxon>
        <taxon>Glomus</taxon>
    </lineage>
</organism>
<feature type="transmembrane region" description="Helical" evidence="6">
    <location>
        <begin position="171"/>
        <end position="192"/>
    </location>
</feature>
<dbReference type="EMBL" id="QKYT01000070">
    <property type="protein sequence ID" value="RIA94980.1"/>
    <property type="molecule type" value="Genomic_DNA"/>
</dbReference>
<protein>
    <submittedName>
        <fullName evidence="7">Ccc1 family</fullName>
    </submittedName>
</protein>